<comment type="caution">
    <text evidence="1">The sequence shown here is derived from an EMBL/GenBank/DDBJ whole genome shotgun (WGS) entry which is preliminary data.</text>
</comment>
<reference evidence="1" key="1">
    <citation type="submission" date="2020-06" db="EMBL/GenBank/DDBJ databases">
        <title>Whole Genome Sequence of Bradyrhizobium sp. Strain 66S1MB.</title>
        <authorList>
            <person name="Bromfield E."/>
            <person name="Cloutier S."/>
        </authorList>
    </citation>
    <scope>NUCLEOTIDE SEQUENCE</scope>
    <source>
        <strain evidence="1">66S1MB</strain>
    </source>
</reference>
<sequence length="111" mass="11299">MIITKDLENSLTLLEYDVAQHVTALASARAAVLDQSVIDALTQRVIAATQTLARSAAPQDYPATPAPVEAPVAFSVAPAPATPALPTFLSAPPSQPSVAESIAAALANAPK</sequence>
<organism evidence="1">
    <name type="scientific">Bradyrhizobium quebecense</name>
    <dbReference type="NCBI Taxonomy" id="2748629"/>
    <lineage>
        <taxon>Bacteria</taxon>
        <taxon>Pseudomonadati</taxon>
        <taxon>Pseudomonadota</taxon>
        <taxon>Alphaproteobacteria</taxon>
        <taxon>Hyphomicrobiales</taxon>
        <taxon>Nitrobacteraceae</taxon>
        <taxon>Bradyrhizobium</taxon>
    </lineage>
</organism>
<protein>
    <submittedName>
        <fullName evidence="1">Uncharacterized protein</fullName>
    </submittedName>
</protein>
<dbReference type="AlphaFoldDB" id="A0A973WN49"/>
<dbReference type="RefSeq" id="WP_176531407.1">
    <property type="nucleotide sequence ID" value="NZ_CP088022.1"/>
</dbReference>
<accession>A0A973WN49</accession>
<proteinExistence type="predicted"/>
<name>A0A973WN49_9BRAD</name>
<gene>
    <name evidence="1" type="ORF">HU230_18980</name>
</gene>
<dbReference type="EMBL" id="JABWSX010000001">
    <property type="protein sequence ID" value="NVL07789.1"/>
    <property type="molecule type" value="Genomic_DNA"/>
</dbReference>
<evidence type="ECO:0000313" key="1">
    <source>
        <dbReference type="EMBL" id="NVL07789.1"/>
    </source>
</evidence>